<proteinExistence type="predicted"/>
<organism evidence="2 3">
    <name type="scientific">Phragmitibacter flavus</name>
    <dbReference type="NCBI Taxonomy" id="2576071"/>
    <lineage>
        <taxon>Bacteria</taxon>
        <taxon>Pseudomonadati</taxon>
        <taxon>Verrucomicrobiota</taxon>
        <taxon>Verrucomicrobiia</taxon>
        <taxon>Verrucomicrobiales</taxon>
        <taxon>Verrucomicrobiaceae</taxon>
        <taxon>Phragmitibacter</taxon>
    </lineage>
</organism>
<evidence type="ECO:0000313" key="2">
    <source>
        <dbReference type="EMBL" id="TLD72760.1"/>
    </source>
</evidence>
<comment type="caution">
    <text evidence="2">The sequence shown here is derived from an EMBL/GenBank/DDBJ whole genome shotgun (WGS) entry which is preliminary data.</text>
</comment>
<reference evidence="2 3" key="1">
    <citation type="submission" date="2019-05" db="EMBL/GenBank/DDBJ databases">
        <title>Verrucobacter flavum gen. nov., sp. nov. a new member of the family Verrucomicrobiaceae.</title>
        <authorList>
            <person name="Szuroczki S."/>
            <person name="Abbaszade G."/>
            <person name="Szabo A."/>
            <person name="Felfoldi T."/>
            <person name="Schumann P."/>
            <person name="Boka K."/>
            <person name="Keki Z."/>
            <person name="Toumi M."/>
            <person name="Toth E."/>
        </authorList>
    </citation>
    <scope>NUCLEOTIDE SEQUENCE [LARGE SCALE GENOMIC DNA]</scope>
    <source>
        <strain evidence="2 3">MG-N-17</strain>
    </source>
</reference>
<dbReference type="AlphaFoldDB" id="A0A5R8KKJ2"/>
<keyword evidence="1" id="KW-0812">Transmembrane</keyword>
<accession>A0A5R8KKJ2</accession>
<feature type="transmembrane region" description="Helical" evidence="1">
    <location>
        <begin position="39"/>
        <end position="56"/>
    </location>
</feature>
<keyword evidence="3" id="KW-1185">Reference proteome</keyword>
<keyword evidence="1" id="KW-1133">Transmembrane helix</keyword>
<sequence length="117" mass="13113">MALAKTTCEFSASLCRLFRQRCHRIIAQRQTGGIKMKNIPAKLLLLVTILVAFLVISSDREQAKKEGRQMPEKRSVEWRGELGLRSLPIESDGELPASQLAMSMGDRRLMLASVSLQ</sequence>
<dbReference type="Proteomes" id="UP000306196">
    <property type="component" value="Unassembled WGS sequence"/>
</dbReference>
<gene>
    <name evidence="2" type="ORF">FEM03_01410</name>
</gene>
<evidence type="ECO:0000313" key="3">
    <source>
        <dbReference type="Proteomes" id="UP000306196"/>
    </source>
</evidence>
<keyword evidence="1" id="KW-0472">Membrane</keyword>
<protein>
    <submittedName>
        <fullName evidence="2">Uncharacterized protein</fullName>
    </submittedName>
</protein>
<name>A0A5R8KKJ2_9BACT</name>
<dbReference type="EMBL" id="VAUV01000001">
    <property type="protein sequence ID" value="TLD72760.1"/>
    <property type="molecule type" value="Genomic_DNA"/>
</dbReference>
<evidence type="ECO:0000256" key="1">
    <source>
        <dbReference type="SAM" id="Phobius"/>
    </source>
</evidence>